<dbReference type="Pfam" id="PF00483">
    <property type="entry name" value="NTP_transferase"/>
    <property type="match status" value="1"/>
</dbReference>
<dbReference type="CDD" id="cd04181">
    <property type="entry name" value="NTP_transferase"/>
    <property type="match status" value="1"/>
</dbReference>
<evidence type="ECO:0000313" key="3">
    <source>
        <dbReference type="EMBL" id="OAH62850.1"/>
    </source>
</evidence>
<name>A0A177KS96_9BACI</name>
<dbReference type="AlphaFoldDB" id="A0A177KS96"/>
<dbReference type="Proteomes" id="UP000076935">
    <property type="component" value="Unassembled WGS sequence"/>
</dbReference>
<dbReference type="OrthoDB" id="9801899at2"/>
<evidence type="ECO:0000313" key="5">
    <source>
        <dbReference type="Proteomes" id="UP000077271"/>
    </source>
</evidence>
<protein>
    <recommendedName>
        <fullName evidence="1">Nucleotidyl transferase domain-containing protein</fullName>
    </recommendedName>
</protein>
<dbReference type="EMBL" id="LQWY01000005">
    <property type="protein sequence ID" value="OAH62850.1"/>
    <property type="molecule type" value="Genomic_DNA"/>
</dbReference>
<dbReference type="SUPFAM" id="SSF53448">
    <property type="entry name" value="Nucleotide-diphospho-sugar transferases"/>
    <property type="match status" value="1"/>
</dbReference>
<dbReference type="RefSeq" id="WP_018393929.1">
    <property type="nucleotide sequence ID" value="NZ_JBCNAN010000033.1"/>
</dbReference>
<dbReference type="PANTHER" id="PTHR22572">
    <property type="entry name" value="SUGAR-1-PHOSPHATE GUANYL TRANSFERASE"/>
    <property type="match status" value="1"/>
</dbReference>
<dbReference type="Proteomes" id="UP000077271">
    <property type="component" value="Unassembled WGS sequence"/>
</dbReference>
<dbReference type="InterPro" id="IPR029044">
    <property type="entry name" value="Nucleotide-diphossugar_trans"/>
</dbReference>
<evidence type="ECO:0000313" key="4">
    <source>
        <dbReference type="Proteomes" id="UP000076935"/>
    </source>
</evidence>
<organism evidence="2 5">
    <name type="scientific">Domibacillus aminovorans</name>
    <dbReference type="NCBI Taxonomy" id="29332"/>
    <lineage>
        <taxon>Bacteria</taxon>
        <taxon>Bacillati</taxon>
        <taxon>Bacillota</taxon>
        <taxon>Bacilli</taxon>
        <taxon>Bacillales</taxon>
        <taxon>Bacillaceae</taxon>
        <taxon>Domibacillus</taxon>
    </lineage>
</organism>
<dbReference type="STRING" id="29332.AWH48_04920"/>
<keyword evidence="4" id="KW-1185">Reference proteome</keyword>
<comment type="caution">
    <text evidence="2">The sequence shown here is derived from an EMBL/GenBank/DDBJ whole genome shotgun (WGS) entry which is preliminary data.</text>
</comment>
<proteinExistence type="predicted"/>
<reference evidence="4 5" key="1">
    <citation type="submission" date="2016-01" db="EMBL/GenBank/DDBJ databases">
        <title>Investigation of taxonomic status of Bacillus aminovorans.</title>
        <authorList>
            <person name="Verma A."/>
            <person name="Pal Y."/>
            <person name="Krishnamurthi S."/>
        </authorList>
    </citation>
    <scope>NUCLEOTIDE SEQUENCE [LARGE SCALE GENOMIC DNA]</scope>
    <source>
        <strain evidence="3 4">DSM 1314</strain>
        <strain evidence="2 5">DSM 4337</strain>
    </source>
</reference>
<dbReference type="EMBL" id="LQWZ01000023">
    <property type="protein sequence ID" value="OAH56017.1"/>
    <property type="molecule type" value="Genomic_DNA"/>
</dbReference>
<dbReference type="Gene3D" id="3.90.550.10">
    <property type="entry name" value="Spore Coat Polysaccharide Biosynthesis Protein SpsA, Chain A"/>
    <property type="match status" value="1"/>
</dbReference>
<evidence type="ECO:0000259" key="1">
    <source>
        <dbReference type="Pfam" id="PF00483"/>
    </source>
</evidence>
<gene>
    <name evidence="2" type="ORF">AWH48_04920</name>
    <name evidence="3" type="ORF">AWH49_09310</name>
</gene>
<sequence>MIGVLLAGGRGKRLRPITDYIPKPMVPLLNRPLLDYNLNVFKMNEIRRVFMTVCYKKEIIKQYAGNGEEIGMDIQYIDEITPLGTAGSLFASSDLFEETVAVLSGDALTNVPLLDAYAFHKDHKARVTIVITPSERPEQFGVCLADQEGRLISILEKPDEPRLLTNQVSTGIYLIEPSLFSDYAFSGEVDFAKDVFPALIANEEPIYVYETNAYWQDIGTLRQYGLAEKRLKRGISGISMPQQFYPWSNSISTPYPLEKTQVAALSDSHSSILKKQAGVSDEKVLL</sequence>
<dbReference type="InterPro" id="IPR005835">
    <property type="entry name" value="NTP_transferase_dom"/>
</dbReference>
<accession>A0A177KS96</accession>
<feature type="domain" description="Nucleotidyl transferase" evidence="1">
    <location>
        <begin position="3"/>
        <end position="228"/>
    </location>
</feature>
<evidence type="ECO:0000313" key="2">
    <source>
        <dbReference type="EMBL" id="OAH56017.1"/>
    </source>
</evidence>
<dbReference type="InterPro" id="IPR050486">
    <property type="entry name" value="Mannose-1P_guanyltransferase"/>
</dbReference>